<reference evidence="1" key="1">
    <citation type="journal article" date="2015" name="Nature">
        <title>Complex archaea that bridge the gap between prokaryotes and eukaryotes.</title>
        <authorList>
            <person name="Spang A."/>
            <person name="Saw J.H."/>
            <person name="Jorgensen S.L."/>
            <person name="Zaremba-Niedzwiedzka K."/>
            <person name="Martijn J."/>
            <person name="Lind A.E."/>
            <person name="van Eijk R."/>
            <person name="Schleper C."/>
            <person name="Guy L."/>
            <person name="Ettema T.J."/>
        </authorList>
    </citation>
    <scope>NUCLEOTIDE SEQUENCE</scope>
</reference>
<protein>
    <submittedName>
        <fullName evidence="1">Uncharacterized protein</fullName>
    </submittedName>
</protein>
<comment type="caution">
    <text evidence="1">The sequence shown here is derived from an EMBL/GenBank/DDBJ whole genome shotgun (WGS) entry which is preliminary data.</text>
</comment>
<proteinExistence type="predicted"/>
<name>A0A0F9MAC7_9ZZZZ</name>
<organism evidence="1">
    <name type="scientific">marine sediment metagenome</name>
    <dbReference type="NCBI Taxonomy" id="412755"/>
    <lineage>
        <taxon>unclassified sequences</taxon>
        <taxon>metagenomes</taxon>
        <taxon>ecological metagenomes</taxon>
    </lineage>
</organism>
<dbReference type="EMBL" id="LAZR01009262">
    <property type="protein sequence ID" value="KKM73675.1"/>
    <property type="molecule type" value="Genomic_DNA"/>
</dbReference>
<accession>A0A0F9MAC7</accession>
<evidence type="ECO:0000313" key="1">
    <source>
        <dbReference type="EMBL" id="KKM73675.1"/>
    </source>
</evidence>
<dbReference type="AlphaFoldDB" id="A0A0F9MAC7"/>
<gene>
    <name evidence="1" type="ORF">LCGC14_1407990</name>
</gene>
<sequence>MKIFVIALLIDFYKYLNCHECRATGLYCKKHRVEVEKKLFITKGISKNEDL</sequence>